<reference evidence="1" key="2">
    <citation type="submission" date="2020-08" db="EMBL/GenBank/DDBJ databases">
        <title>Plant Genome Project.</title>
        <authorList>
            <person name="Zhang R.-G."/>
        </authorList>
    </citation>
    <scope>NUCLEOTIDE SEQUENCE</scope>
    <source>
        <strain evidence="1">Huo1</strain>
        <tissue evidence="1">Leaf</tissue>
    </source>
</reference>
<sequence>MATFLKSIHESPYNISVIQISNVLASPEAEAPVSASTDLNLISLLADVFTESVEAGLFVFCPSDAAIKSFSAAYKNLTAAGKNSLLLYHGVPKYNSLGMLRGDGIAGLQGRGGESPGGVLEDDGGGGGGVVDDGDFVDVIGVDEVLDEEARLENGRLESVVVEMIGLAEEEELVAVLGGDDGGRAAAS</sequence>
<accession>A0A8X8ZHC2</accession>
<protein>
    <recommendedName>
        <fullName evidence="3">FAS1 domain-containing protein</fullName>
    </recommendedName>
</protein>
<organism evidence="1">
    <name type="scientific">Salvia splendens</name>
    <name type="common">Scarlet sage</name>
    <dbReference type="NCBI Taxonomy" id="180675"/>
    <lineage>
        <taxon>Eukaryota</taxon>
        <taxon>Viridiplantae</taxon>
        <taxon>Streptophyta</taxon>
        <taxon>Embryophyta</taxon>
        <taxon>Tracheophyta</taxon>
        <taxon>Spermatophyta</taxon>
        <taxon>Magnoliopsida</taxon>
        <taxon>eudicotyledons</taxon>
        <taxon>Gunneridae</taxon>
        <taxon>Pentapetalae</taxon>
        <taxon>asterids</taxon>
        <taxon>lamiids</taxon>
        <taxon>Lamiales</taxon>
        <taxon>Lamiaceae</taxon>
        <taxon>Nepetoideae</taxon>
        <taxon>Mentheae</taxon>
        <taxon>Salviinae</taxon>
        <taxon>Salvia</taxon>
        <taxon>Salvia subgen. Calosphace</taxon>
        <taxon>core Calosphace</taxon>
    </lineage>
</organism>
<name>A0A8X8ZHC2_SALSN</name>
<proteinExistence type="predicted"/>
<comment type="caution">
    <text evidence="1">The sequence shown here is derived from an EMBL/GenBank/DDBJ whole genome shotgun (WGS) entry which is preliminary data.</text>
</comment>
<evidence type="ECO:0008006" key="3">
    <source>
        <dbReference type="Google" id="ProtNLM"/>
    </source>
</evidence>
<dbReference type="EMBL" id="PNBA02000013">
    <property type="protein sequence ID" value="KAG6403994.1"/>
    <property type="molecule type" value="Genomic_DNA"/>
</dbReference>
<dbReference type="InterPro" id="IPR033254">
    <property type="entry name" value="Plant_FLA"/>
</dbReference>
<evidence type="ECO:0000313" key="1">
    <source>
        <dbReference type="EMBL" id="KAG6403994.1"/>
    </source>
</evidence>
<dbReference type="PANTHER" id="PTHR32382:SF82">
    <property type="entry name" value="FASCICLIN-LIKE ARABINOGALACTAN PROTEIN 2"/>
    <property type="match status" value="1"/>
</dbReference>
<dbReference type="InterPro" id="IPR036378">
    <property type="entry name" value="FAS1_dom_sf"/>
</dbReference>
<keyword evidence="2" id="KW-1185">Reference proteome</keyword>
<evidence type="ECO:0000313" key="2">
    <source>
        <dbReference type="Proteomes" id="UP000298416"/>
    </source>
</evidence>
<dbReference type="PANTHER" id="PTHR32382">
    <property type="entry name" value="FASCICLIN-LIKE ARABINOGALACTAN PROTEIN"/>
    <property type="match status" value="1"/>
</dbReference>
<reference evidence="1" key="1">
    <citation type="submission" date="2018-01" db="EMBL/GenBank/DDBJ databases">
        <authorList>
            <person name="Mao J.F."/>
        </authorList>
    </citation>
    <scope>NUCLEOTIDE SEQUENCE</scope>
    <source>
        <strain evidence="1">Huo1</strain>
        <tissue evidence="1">Leaf</tissue>
    </source>
</reference>
<dbReference type="AlphaFoldDB" id="A0A8X8ZHC2"/>
<gene>
    <name evidence="1" type="ORF">SASPL_136228</name>
</gene>
<dbReference type="SUPFAM" id="SSF82153">
    <property type="entry name" value="FAS1 domain"/>
    <property type="match status" value="1"/>
</dbReference>
<dbReference type="Proteomes" id="UP000298416">
    <property type="component" value="Unassembled WGS sequence"/>
</dbReference>
<dbReference type="GO" id="GO:0005886">
    <property type="term" value="C:plasma membrane"/>
    <property type="evidence" value="ECO:0007669"/>
    <property type="project" value="TreeGrafter"/>
</dbReference>